<accession>A0ABV3T2T9</accession>
<keyword evidence="1" id="KW-0805">Transcription regulation</keyword>
<dbReference type="RefSeq" id="WP_367994531.1">
    <property type="nucleotide sequence ID" value="NZ_JBFPJR010000022.1"/>
</dbReference>
<dbReference type="InterPro" id="IPR009057">
    <property type="entry name" value="Homeodomain-like_sf"/>
</dbReference>
<dbReference type="SUPFAM" id="SSF46689">
    <property type="entry name" value="Homeodomain-like"/>
    <property type="match status" value="1"/>
</dbReference>
<feature type="DNA-binding region" description="H-T-H motif" evidence="4">
    <location>
        <begin position="43"/>
        <end position="62"/>
    </location>
</feature>
<comment type="caution">
    <text evidence="7">The sequence shown here is derived from an EMBL/GenBank/DDBJ whole genome shotgun (WGS) entry which is preliminary data.</text>
</comment>
<keyword evidence="8" id="KW-1185">Reference proteome</keyword>
<dbReference type="EMBL" id="JBFPJR010000022">
    <property type="protein sequence ID" value="MEX0428560.1"/>
    <property type="molecule type" value="Genomic_DNA"/>
</dbReference>
<reference evidence="7 8" key="1">
    <citation type="submission" date="2024-07" db="EMBL/GenBank/DDBJ databases">
        <authorList>
            <person name="Lee S."/>
            <person name="Kang M."/>
        </authorList>
    </citation>
    <scope>NUCLEOTIDE SEQUENCE [LARGE SCALE GENOMIC DNA]</scope>
    <source>
        <strain evidence="7 8">DS6</strain>
    </source>
</reference>
<dbReference type="InterPro" id="IPR050109">
    <property type="entry name" value="HTH-type_TetR-like_transc_reg"/>
</dbReference>
<evidence type="ECO:0000256" key="1">
    <source>
        <dbReference type="ARBA" id="ARBA00023015"/>
    </source>
</evidence>
<evidence type="ECO:0000256" key="4">
    <source>
        <dbReference type="PROSITE-ProRule" id="PRU00335"/>
    </source>
</evidence>
<evidence type="ECO:0000256" key="2">
    <source>
        <dbReference type="ARBA" id="ARBA00023125"/>
    </source>
</evidence>
<evidence type="ECO:0000313" key="7">
    <source>
        <dbReference type="EMBL" id="MEX0428560.1"/>
    </source>
</evidence>
<sequence length="204" mass="22342">MTETTEDTAELALPRPRRPRSNRDRLIDTAVALTAEQGWSAVTMAKLADAAQVSRQTVYNEIGTRAELAEAMILHELEQFLACVTEAFEGGDDDLLGAIRQASYAVLLRAQDNRLLHAIVSATHGADTELLPFLTSHSHGLLGFSTAIIREHLDRFDLRLTPEEAETAIDSVVRIVLSHVMQPGGSPEEIADDIAWLAGRVLHL</sequence>
<protein>
    <submittedName>
        <fullName evidence="7">TetR family transcriptional regulator</fullName>
    </submittedName>
</protein>
<dbReference type="Gene3D" id="1.10.357.10">
    <property type="entry name" value="Tetracycline Repressor, domain 2"/>
    <property type="match status" value="1"/>
</dbReference>
<evidence type="ECO:0000259" key="6">
    <source>
        <dbReference type="PROSITE" id="PS50977"/>
    </source>
</evidence>
<keyword evidence="3" id="KW-0804">Transcription</keyword>
<dbReference type="Proteomes" id="UP001556631">
    <property type="component" value="Unassembled WGS sequence"/>
</dbReference>
<dbReference type="Pfam" id="PF00440">
    <property type="entry name" value="TetR_N"/>
    <property type="match status" value="1"/>
</dbReference>
<keyword evidence="2 4" id="KW-0238">DNA-binding</keyword>
<feature type="region of interest" description="Disordered" evidence="5">
    <location>
        <begin position="1"/>
        <end position="21"/>
    </location>
</feature>
<organism evidence="7 8">
    <name type="scientific">Nocardioides eburneus</name>
    <dbReference type="NCBI Taxonomy" id="3231482"/>
    <lineage>
        <taxon>Bacteria</taxon>
        <taxon>Bacillati</taxon>
        <taxon>Actinomycetota</taxon>
        <taxon>Actinomycetes</taxon>
        <taxon>Propionibacteriales</taxon>
        <taxon>Nocardioidaceae</taxon>
        <taxon>Nocardioides</taxon>
    </lineage>
</organism>
<dbReference type="InterPro" id="IPR040611">
    <property type="entry name" value="AlkX_C"/>
</dbReference>
<dbReference type="PROSITE" id="PS50977">
    <property type="entry name" value="HTH_TETR_2"/>
    <property type="match status" value="1"/>
</dbReference>
<dbReference type="InterPro" id="IPR001647">
    <property type="entry name" value="HTH_TetR"/>
</dbReference>
<feature type="domain" description="HTH tetR-type" evidence="6">
    <location>
        <begin position="20"/>
        <end position="80"/>
    </location>
</feature>
<evidence type="ECO:0000256" key="3">
    <source>
        <dbReference type="ARBA" id="ARBA00023163"/>
    </source>
</evidence>
<evidence type="ECO:0000256" key="5">
    <source>
        <dbReference type="SAM" id="MobiDB-lite"/>
    </source>
</evidence>
<gene>
    <name evidence="7" type="ORF">AB3X52_13090</name>
</gene>
<evidence type="ECO:0000313" key="8">
    <source>
        <dbReference type="Proteomes" id="UP001556631"/>
    </source>
</evidence>
<name>A0ABV3T2T9_9ACTN</name>
<dbReference type="Pfam" id="PF18556">
    <property type="entry name" value="TetR_C_35"/>
    <property type="match status" value="1"/>
</dbReference>
<proteinExistence type="predicted"/>
<dbReference type="PANTHER" id="PTHR30055:SF234">
    <property type="entry name" value="HTH-TYPE TRANSCRIPTIONAL REGULATOR BETI"/>
    <property type="match status" value="1"/>
</dbReference>
<dbReference type="PANTHER" id="PTHR30055">
    <property type="entry name" value="HTH-TYPE TRANSCRIPTIONAL REGULATOR RUTR"/>
    <property type="match status" value="1"/>
</dbReference>